<name>A0ABX8QXR3_9ACTN</name>
<dbReference type="Pfam" id="PF05901">
    <property type="entry name" value="Excalibur"/>
    <property type="match status" value="1"/>
</dbReference>
<evidence type="ECO:0000259" key="3">
    <source>
        <dbReference type="SMART" id="SM00894"/>
    </source>
</evidence>
<protein>
    <submittedName>
        <fullName evidence="4">Excalibur calcium-binding domain-containing protein</fullName>
    </submittedName>
</protein>
<evidence type="ECO:0000256" key="2">
    <source>
        <dbReference type="SAM" id="Phobius"/>
    </source>
</evidence>
<feature type="region of interest" description="Disordered" evidence="1">
    <location>
        <begin position="84"/>
        <end position="119"/>
    </location>
</feature>
<proteinExistence type="predicted"/>
<sequence>MHRQFRLLQWEAQSVYPPPSPQMPPPRQQHHIPATGVIVLAAMCLFGGIGIGVSSCGSDNGTAVSADSPVTPVTVTVTRTVTMKSAGLPSEVPTTRKPKPRPKPKVTHTPVAPKTDPRFGTCTAAKARGYGPYVEGVDPEYHWYIDRDSDGTVCE</sequence>
<keyword evidence="2" id="KW-0812">Transmembrane</keyword>
<feature type="transmembrane region" description="Helical" evidence="2">
    <location>
        <begin position="32"/>
        <end position="53"/>
    </location>
</feature>
<feature type="compositionally biased region" description="Basic residues" evidence="1">
    <location>
        <begin position="96"/>
        <end position="106"/>
    </location>
</feature>
<evidence type="ECO:0000313" key="4">
    <source>
        <dbReference type="EMBL" id="QXJ23126.1"/>
    </source>
</evidence>
<reference evidence="4" key="1">
    <citation type="submission" date="2020-07" db="EMBL/GenBank/DDBJ databases">
        <authorList>
            <person name="Tarantini F.S."/>
            <person name="Hong K.W."/>
            <person name="Chan K.G."/>
        </authorList>
    </citation>
    <scope>NUCLEOTIDE SEQUENCE</scope>
    <source>
        <strain evidence="4">32-07</strain>
    </source>
</reference>
<evidence type="ECO:0000256" key="1">
    <source>
        <dbReference type="SAM" id="MobiDB-lite"/>
    </source>
</evidence>
<gene>
    <name evidence="4" type="ORF">AGRA3207_004244</name>
</gene>
<accession>A0ABX8QXR3</accession>
<dbReference type="Proteomes" id="UP001049518">
    <property type="component" value="Chromosome"/>
</dbReference>
<keyword evidence="2" id="KW-0472">Membrane</keyword>
<dbReference type="SMART" id="SM00894">
    <property type="entry name" value="Excalibur"/>
    <property type="match status" value="1"/>
</dbReference>
<keyword evidence="2" id="KW-1133">Transmembrane helix</keyword>
<evidence type="ECO:0000313" key="5">
    <source>
        <dbReference type="Proteomes" id="UP001049518"/>
    </source>
</evidence>
<dbReference type="InterPro" id="IPR008613">
    <property type="entry name" value="Excalibur_Ca-bd_domain"/>
</dbReference>
<organism evidence="4 5">
    <name type="scientific">Actinomadura graeca</name>
    <dbReference type="NCBI Taxonomy" id="2750812"/>
    <lineage>
        <taxon>Bacteria</taxon>
        <taxon>Bacillati</taxon>
        <taxon>Actinomycetota</taxon>
        <taxon>Actinomycetes</taxon>
        <taxon>Streptosporangiales</taxon>
        <taxon>Thermomonosporaceae</taxon>
        <taxon>Actinomadura</taxon>
    </lineage>
</organism>
<keyword evidence="5" id="KW-1185">Reference proteome</keyword>
<dbReference type="EMBL" id="CP059572">
    <property type="protein sequence ID" value="QXJ23126.1"/>
    <property type="molecule type" value="Genomic_DNA"/>
</dbReference>
<feature type="domain" description="Excalibur calcium-binding" evidence="3">
    <location>
        <begin position="118"/>
        <end position="155"/>
    </location>
</feature>